<keyword evidence="2" id="KW-1185">Reference proteome</keyword>
<accession>A0ABU7I378</accession>
<evidence type="ECO:0000313" key="1">
    <source>
        <dbReference type="EMBL" id="MEE1943917.1"/>
    </source>
</evidence>
<dbReference type="Gene3D" id="2.60.40.3140">
    <property type="match status" value="1"/>
</dbReference>
<comment type="caution">
    <text evidence="1">The sequence shown here is derived from an EMBL/GenBank/DDBJ whole genome shotgun (WGS) entry which is preliminary data.</text>
</comment>
<organism evidence="1 2">
    <name type="scientific">Pedobacter albus</name>
    <dbReference type="NCBI Taxonomy" id="3113905"/>
    <lineage>
        <taxon>Bacteria</taxon>
        <taxon>Pseudomonadati</taxon>
        <taxon>Bacteroidota</taxon>
        <taxon>Sphingobacteriia</taxon>
        <taxon>Sphingobacteriales</taxon>
        <taxon>Sphingobacteriaceae</taxon>
        <taxon>Pedobacter</taxon>
    </lineage>
</organism>
<proteinExistence type="predicted"/>
<dbReference type="Gene3D" id="2.60.120.1130">
    <property type="match status" value="1"/>
</dbReference>
<sequence>MKIKALLLLLGITLSHLVGYAQKKEFKFGKIAPEDFAAKAPGADTAASAVKLFDVGNCYFEIGPGGFVYIFEKHVRYKVLNKNGYDLANYKIGLRGTGSSKEVLLNMDAATYNMVDGKMVASKLTKDAKFTEELTKAFTYKKFTLPNVKEGSIIEYKYTIRSPFIFNLRGWSFQSGVPTIYTEYNVKIPEFLIYKTNFSGYMQVKQTKHEDVNATYGSSSSTAKYDQYVLENVPALKNEAYLTTIDDYIPSVDFELQATRFPGEMYKDFSSTWPKIIAELKDDENIGGFVNKNSYAKSVLPGILKGEQDTLTMATLIFNYVKNNLKWNDEYSFYTSATNPKTIFEKKSGNAADINLSLLSLLNEAKIQAYAVLLSTRDNGMHPGYPIISKFNNVIVCIVVNNKNVLLDATDKDIPVGLIGYDNLNHTGFAIDIKNGVGAWIATEPTLPSEKIFNYTLALDKENKLKGKLSQYSRGYSALNLRDKYRTTNNETEFLKNYKKDKTGLELKNYKIDNLDNLDELLTESMDVEIDDNVEEAGNLVYFTPLLYERTKENLFKHEQRVFPVDFAYPFKENYRITVTFPEDYEIDKLPKSMAYKLPDNKGSFSISFVAEGKTLLVKSIIDLPKSVYEPDEYFDLKELFKAVVEKQAEQIVFKKKS</sequence>
<gene>
    <name evidence="1" type="ORF">VRU48_02280</name>
</gene>
<dbReference type="Gene3D" id="3.10.620.30">
    <property type="match status" value="1"/>
</dbReference>
<dbReference type="Proteomes" id="UP001336835">
    <property type="component" value="Unassembled WGS sequence"/>
</dbReference>
<evidence type="ECO:0000313" key="2">
    <source>
        <dbReference type="Proteomes" id="UP001336835"/>
    </source>
</evidence>
<dbReference type="EMBL" id="JAZDQT010000001">
    <property type="protein sequence ID" value="MEE1943917.1"/>
    <property type="molecule type" value="Genomic_DNA"/>
</dbReference>
<name>A0ABU7I378_9SPHI</name>
<dbReference type="RefSeq" id="WP_330106309.1">
    <property type="nucleotide sequence ID" value="NZ_JAZDQT010000001.1"/>
</dbReference>
<reference evidence="1 2" key="1">
    <citation type="submission" date="2024-01" db="EMBL/GenBank/DDBJ databases">
        <title>Pedobacter sp. nov., isolated from fresh soil.</title>
        <authorList>
            <person name="Le N.T.T."/>
        </authorList>
    </citation>
    <scope>NUCLEOTIDE SEQUENCE [LARGE SCALE GENOMIC DNA]</scope>
    <source>
        <strain evidence="1 2">KR3-3</strain>
    </source>
</reference>
<protein>
    <submittedName>
        <fullName evidence="1">DUF3858 domain-containing protein</fullName>
    </submittedName>
</protein>